<sequence length="477" mass="52489">MSQTYSDLPQLEDTLNNDSQYNDLIEDETSIIDPFNFTDSTEHSYQMQMQSQTPVELQGSSLKGAFFNMTNSIVGAGIVGIPRAFMNSGLFMGIVFMAILTFLNDWTLRLIIVNTKLSGTKSYTGFVSHTYGTFGKIIVLLAQGLFALGGSIGFAIIIGDSIPHVLRSIFADAITNSNILNFLLSRNTIILFCICFICFPLCLIADISKLAKSSGLALVSMLVIISIVVIRGPMVDNSFKGSIDGWDYIINGGIFQGISVISFALVCHHNTTFIYDSLRVPTMDRFDMVTHISCAISGFVCGLMGICGFLTFGDKTKGNILNNFPSDDWIVNIARLCFGLNMITTLPLEVYVFREILKDLFIIYNRLKNPSFDMVKFNRVQNLIVTSFIIAIPLITAMLTCNLGAVLELVGATSGSTLAYILPPLCHNKMTKEHKSVVQQAPYYICAVFGFIVMILSSLQTILETFKNNSDAGHCVS</sequence>
<evidence type="ECO:0000256" key="1">
    <source>
        <dbReference type="ARBA" id="ARBA00004141"/>
    </source>
</evidence>
<accession>A0A9P6WK48</accession>
<feature type="domain" description="Amino acid transporter transmembrane" evidence="9">
    <location>
        <begin position="59"/>
        <end position="462"/>
    </location>
</feature>
<feature type="transmembrane region" description="Helical" evidence="8">
    <location>
        <begin position="288"/>
        <end position="313"/>
    </location>
</feature>
<feature type="transmembrane region" description="Helical" evidence="8">
    <location>
        <begin position="380"/>
        <end position="399"/>
    </location>
</feature>
<reference evidence="10" key="1">
    <citation type="submission" date="2020-11" db="EMBL/GenBank/DDBJ databases">
        <title>Kefir isolates.</title>
        <authorList>
            <person name="Marcisauskas S."/>
            <person name="Kim Y."/>
            <person name="Blasche S."/>
        </authorList>
    </citation>
    <scope>NUCLEOTIDE SEQUENCE</scope>
    <source>
        <strain evidence="10">Olga-1</strain>
    </source>
</reference>
<keyword evidence="7 8" id="KW-0472">Membrane</keyword>
<proteinExistence type="inferred from homology"/>
<comment type="similarity">
    <text evidence="2">Belongs to the amino acid/polyamine transporter 2 family.</text>
</comment>
<dbReference type="Proteomes" id="UP000697127">
    <property type="component" value="Unassembled WGS sequence"/>
</dbReference>
<dbReference type="PANTHER" id="PTHR22950:SF458">
    <property type="entry name" value="SODIUM-COUPLED NEUTRAL AMINO ACID TRANSPORTER 11-RELATED"/>
    <property type="match status" value="1"/>
</dbReference>
<evidence type="ECO:0000256" key="4">
    <source>
        <dbReference type="ARBA" id="ARBA00022692"/>
    </source>
</evidence>
<comment type="caution">
    <text evidence="10">The sequence shown here is derived from an EMBL/GenBank/DDBJ whole genome shotgun (WGS) entry which is preliminary data.</text>
</comment>
<feature type="transmembrane region" description="Helical" evidence="8">
    <location>
        <begin position="65"/>
        <end position="85"/>
    </location>
</feature>
<keyword evidence="4 8" id="KW-0812">Transmembrane</keyword>
<dbReference type="AlphaFoldDB" id="A0A9P6WK48"/>
<evidence type="ECO:0000256" key="7">
    <source>
        <dbReference type="ARBA" id="ARBA00023136"/>
    </source>
</evidence>
<evidence type="ECO:0000259" key="9">
    <source>
        <dbReference type="Pfam" id="PF01490"/>
    </source>
</evidence>
<feature type="transmembrane region" description="Helical" evidence="8">
    <location>
        <begin position="91"/>
        <end position="112"/>
    </location>
</feature>
<feature type="transmembrane region" description="Helical" evidence="8">
    <location>
        <begin position="443"/>
        <end position="463"/>
    </location>
</feature>
<keyword evidence="3" id="KW-0813">Transport</keyword>
<dbReference type="GO" id="GO:0015179">
    <property type="term" value="F:L-amino acid transmembrane transporter activity"/>
    <property type="evidence" value="ECO:0007669"/>
    <property type="project" value="TreeGrafter"/>
</dbReference>
<keyword evidence="5" id="KW-0029">Amino-acid transport</keyword>
<dbReference type="Pfam" id="PF01490">
    <property type="entry name" value="Aa_trans"/>
    <property type="match status" value="1"/>
</dbReference>
<dbReference type="GO" id="GO:0005783">
    <property type="term" value="C:endoplasmic reticulum"/>
    <property type="evidence" value="ECO:0007669"/>
    <property type="project" value="TreeGrafter"/>
</dbReference>
<feature type="transmembrane region" description="Helical" evidence="8">
    <location>
        <begin position="179"/>
        <end position="204"/>
    </location>
</feature>
<evidence type="ECO:0000256" key="5">
    <source>
        <dbReference type="ARBA" id="ARBA00022970"/>
    </source>
</evidence>
<keyword evidence="11" id="KW-1185">Reference proteome</keyword>
<feature type="transmembrane region" description="Helical" evidence="8">
    <location>
        <begin position="333"/>
        <end position="353"/>
    </location>
</feature>
<evidence type="ECO:0000256" key="3">
    <source>
        <dbReference type="ARBA" id="ARBA00022448"/>
    </source>
</evidence>
<comment type="subcellular location">
    <subcellularLocation>
        <location evidence="1">Membrane</location>
        <topology evidence="1">Multi-pass membrane protein</topology>
    </subcellularLocation>
</comment>
<feature type="transmembrane region" description="Helical" evidence="8">
    <location>
        <begin position="216"/>
        <end position="234"/>
    </location>
</feature>
<dbReference type="GO" id="GO:0016020">
    <property type="term" value="C:membrane"/>
    <property type="evidence" value="ECO:0007669"/>
    <property type="project" value="UniProtKB-SubCell"/>
</dbReference>
<name>A0A9P6WK48_9ASCO</name>
<organism evidence="10 11">
    <name type="scientific">Pichia californica</name>
    <dbReference type="NCBI Taxonomy" id="460514"/>
    <lineage>
        <taxon>Eukaryota</taxon>
        <taxon>Fungi</taxon>
        <taxon>Dikarya</taxon>
        <taxon>Ascomycota</taxon>
        <taxon>Saccharomycotina</taxon>
        <taxon>Pichiomycetes</taxon>
        <taxon>Pichiales</taxon>
        <taxon>Pichiaceae</taxon>
        <taxon>Pichia</taxon>
    </lineage>
</organism>
<dbReference type="OrthoDB" id="28208at2759"/>
<evidence type="ECO:0000313" key="11">
    <source>
        <dbReference type="Proteomes" id="UP000697127"/>
    </source>
</evidence>
<evidence type="ECO:0000256" key="2">
    <source>
        <dbReference type="ARBA" id="ARBA00008066"/>
    </source>
</evidence>
<keyword evidence="6 8" id="KW-1133">Transmembrane helix</keyword>
<dbReference type="InterPro" id="IPR013057">
    <property type="entry name" value="AA_transpt_TM"/>
</dbReference>
<evidence type="ECO:0000313" key="10">
    <source>
        <dbReference type="EMBL" id="KAG0688635.1"/>
    </source>
</evidence>
<evidence type="ECO:0000256" key="6">
    <source>
        <dbReference type="ARBA" id="ARBA00022989"/>
    </source>
</evidence>
<dbReference type="EMBL" id="PUHW01000135">
    <property type="protein sequence ID" value="KAG0688635.1"/>
    <property type="molecule type" value="Genomic_DNA"/>
</dbReference>
<gene>
    <name evidence="10" type="ORF">C6P40_000720</name>
</gene>
<feature type="transmembrane region" description="Helical" evidence="8">
    <location>
        <begin position="246"/>
        <end position="267"/>
    </location>
</feature>
<protein>
    <recommendedName>
        <fullName evidence="9">Amino acid transporter transmembrane domain-containing protein</fullName>
    </recommendedName>
</protein>
<evidence type="ECO:0000256" key="8">
    <source>
        <dbReference type="SAM" id="Phobius"/>
    </source>
</evidence>
<feature type="transmembrane region" description="Helical" evidence="8">
    <location>
        <begin position="133"/>
        <end position="159"/>
    </location>
</feature>
<dbReference type="PANTHER" id="PTHR22950">
    <property type="entry name" value="AMINO ACID TRANSPORTER"/>
    <property type="match status" value="1"/>
</dbReference>